<sequence>MKKWWLVGLMMLTPFYVYSAENTTNALAGRVEQSRMVVKAFMGELKHELKSALKAGGPVAGIEVCRQLAPAIAEAQSRKMGWTVARTSLKPRNPENRPDDWEAKVLKDFEVRQAAGEDPKKMEFYAQTQYQGKTVFRYMKAIPTAEKPCLACHGEKIKPAIASKLDESYPHDKARGYRAGDIRGAFSIIQPM</sequence>
<proteinExistence type="predicted"/>
<name>A0A3B1BH48_9ZZZZ</name>
<feature type="domain" description="Tll0287-like" evidence="1">
    <location>
        <begin position="37"/>
        <end position="191"/>
    </location>
</feature>
<dbReference type="EMBL" id="UOFY01000053">
    <property type="protein sequence ID" value="VAX10708.1"/>
    <property type="molecule type" value="Genomic_DNA"/>
</dbReference>
<evidence type="ECO:0000313" key="2">
    <source>
        <dbReference type="EMBL" id="VAX10708.1"/>
    </source>
</evidence>
<reference evidence="2" key="1">
    <citation type="submission" date="2018-06" db="EMBL/GenBank/DDBJ databases">
        <authorList>
            <person name="Zhirakovskaya E."/>
        </authorList>
    </citation>
    <scope>NUCLEOTIDE SEQUENCE</scope>
</reference>
<dbReference type="InterPro" id="IPR021796">
    <property type="entry name" value="Tll0287-like_dom"/>
</dbReference>
<dbReference type="AlphaFoldDB" id="A0A3B1BH48"/>
<gene>
    <name evidence="2" type="ORF">MNBD_GAMMA25-2280</name>
</gene>
<accession>A0A3B1BH48</accession>
<organism evidence="2">
    <name type="scientific">hydrothermal vent metagenome</name>
    <dbReference type="NCBI Taxonomy" id="652676"/>
    <lineage>
        <taxon>unclassified sequences</taxon>
        <taxon>metagenomes</taxon>
        <taxon>ecological metagenomes</taxon>
    </lineage>
</organism>
<evidence type="ECO:0000259" key="1">
    <source>
        <dbReference type="Pfam" id="PF11845"/>
    </source>
</evidence>
<dbReference type="Pfam" id="PF11845">
    <property type="entry name" value="Tll0287-like"/>
    <property type="match status" value="1"/>
</dbReference>
<protein>
    <submittedName>
        <fullName evidence="2">Cytochrome c family protein</fullName>
    </submittedName>
</protein>